<feature type="signal peptide" evidence="11">
    <location>
        <begin position="1"/>
        <end position="22"/>
    </location>
</feature>
<evidence type="ECO:0000256" key="4">
    <source>
        <dbReference type="ARBA" id="ARBA00022670"/>
    </source>
</evidence>
<evidence type="ECO:0000313" key="13">
    <source>
        <dbReference type="EMBL" id="KAK9803659.1"/>
    </source>
</evidence>
<keyword evidence="9" id="KW-1015">Disulfide bond</keyword>
<dbReference type="Pfam" id="PF00112">
    <property type="entry name" value="Peptidase_C1"/>
    <property type="match status" value="1"/>
</dbReference>
<dbReference type="CDD" id="cd02698">
    <property type="entry name" value="Peptidase_C1A_CathepsinX"/>
    <property type="match status" value="1"/>
</dbReference>
<evidence type="ECO:0000313" key="14">
    <source>
        <dbReference type="Proteomes" id="UP001489004"/>
    </source>
</evidence>
<dbReference type="EMBL" id="JALJOR010000020">
    <property type="protein sequence ID" value="KAK9803659.1"/>
    <property type="molecule type" value="Genomic_DNA"/>
</dbReference>
<name>A0AAW1P4K5_9CHLO</name>
<keyword evidence="8" id="KW-0865">Zymogen</keyword>
<keyword evidence="10" id="KW-0325">Glycoprotein</keyword>
<dbReference type="Proteomes" id="UP001489004">
    <property type="component" value="Unassembled WGS sequence"/>
</dbReference>
<evidence type="ECO:0000259" key="12">
    <source>
        <dbReference type="SMART" id="SM00645"/>
    </source>
</evidence>
<proteinExistence type="inferred from homology"/>
<comment type="catalytic activity">
    <reaction evidence="1">
        <text>Release of C-terminal amino acid residues with broad specificity, but lacks action on C-terminal proline. Shows weak endopeptidase activity.</text>
        <dbReference type="EC" id="3.4.18.1"/>
    </reaction>
</comment>
<dbReference type="EC" id="3.4.18.1" evidence="3"/>
<keyword evidence="6" id="KW-0378">Hydrolase</keyword>
<evidence type="ECO:0000256" key="1">
    <source>
        <dbReference type="ARBA" id="ARBA00001594"/>
    </source>
</evidence>
<dbReference type="PRINTS" id="PR00705">
    <property type="entry name" value="PAPAIN"/>
</dbReference>
<dbReference type="InterPro" id="IPR033157">
    <property type="entry name" value="CTSZ"/>
</dbReference>
<dbReference type="InterPro" id="IPR000668">
    <property type="entry name" value="Peptidase_C1A_C"/>
</dbReference>
<dbReference type="FunFam" id="3.90.70.10:FF:000060">
    <property type="entry name" value="Cathepsin Z"/>
    <property type="match status" value="1"/>
</dbReference>
<evidence type="ECO:0000256" key="9">
    <source>
        <dbReference type="ARBA" id="ARBA00023157"/>
    </source>
</evidence>
<keyword evidence="14" id="KW-1185">Reference proteome</keyword>
<protein>
    <recommendedName>
        <fullName evidence="3">cathepsin X</fullName>
        <ecNumber evidence="3">3.4.18.1</ecNumber>
    </recommendedName>
</protein>
<dbReference type="InterPro" id="IPR013128">
    <property type="entry name" value="Peptidase_C1A"/>
</dbReference>
<dbReference type="SUPFAM" id="SSF54001">
    <property type="entry name" value="Cysteine proteinases"/>
    <property type="match status" value="1"/>
</dbReference>
<feature type="domain" description="Peptidase C1A papain C-terminal" evidence="12">
    <location>
        <begin position="67"/>
        <end position="303"/>
    </location>
</feature>
<dbReference type="PROSITE" id="PS00640">
    <property type="entry name" value="THIOL_PROTEASE_ASN"/>
    <property type="match status" value="1"/>
</dbReference>
<keyword evidence="5 11" id="KW-0732">Signal</keyword>
<sequence length="337" mass="36895">MALQLWTAVAFAFALLAAGVSSRTEPITLGKDAPKPSVFATRITPDPSYKELIKSPRPLELLGAEELPESWDWRNVNGTNFCSTTRNQHIPQYCGSCWAMGATSSLADRVNIQRGGAWPSAYLSVQNVIDCGNAGSCHGGWDSAVYAYAASVGIPDETCNNYVAVDQDCNKLDQCFTCWPGSGCNPISEYNRLMVSEHGRVRGAKDMKAEIWKRGPITCGISATEGLDAYMGGIYAEYQTMPTINHIISVVGWGQEDNVEYWIVRNSWGEPWGETGFFRVVTSAYQNGMGNWYNLAIETECGWGVPATWEKASTLGFDAMADLVKPLVPEHEASTSR</sequence>
<evidence type="ECO:0000256" key="8">
    <source>
        <dbReference type="ARBA" id="ARBA00023145"/>
    </source>
</evidence>
<evidence type="ECO:0000256" key="3">
    <source>
        <dbReference type="ARBA" id="ARBA00012516"/>
    </source>
</evidence>
<evidence type="ECO:0000256" key="7">
    <source>
        <dbReference type="ARBA" id="ARBA00022807"/>
    </source>
</evidence>
<dbReference type="SMART" id="SM00645">
    <property type="entry name" value="Pept_C1"/>
    <property type="match status" value="1"/>
</dbReference>
<accession>A0AAW1P4K5</accession>
<gene>
    <name evidence="13" type="ORF">WJX72_009115</name>
</gene>
<feature type="chain" id="PRO_5043833657" description="cathepsin X" evidence="11">
    <location>
        <begin position="23"/>
        <end position="337"/>
    </location>
</feature>
<comment type="similarity">
    <text evidence="2">Belongs to the peptidase C1 family.</text>
</comment>
<evidence type="ECO:0000256" key="2">
    <source>
        <dbReference type="ARBA" id="ARBA00008455"/>
    </source>
</evidence>
<reference evidence="13 14" key="1">
    <citation type="journal article" date="2024" name="Nat. Commun.">
        <title>Phylogenomics reveals the evolutionary origins of lichenization in chlorophyte algae.</title>
        <authorList>
            <person name="Puginier C."/>
            <person name="Libourel C."/>
            <person name="Otte J."/>
            <person name="Skaloud P."/>
            <person name="Haon M."/>
            <person name="Grisel S."/>
            <person name="Petersen M."/>
            <person name="Berrin J.G."/>
            <person name="Delaux P.M."/>
            <person name="Dal Grande F."/>
            <person name="Keller J."/>
        </authorList>
    </citation>
    <scope>NUCLEOTIDE SEQUENCE [LARGE SCALE GENOMIC DNA]</scope>
    <source>
        <strain evidence="13 14">SAG 2043</strain>
    </source>
</reference>
<dbReference type="InterPro" id="IPR038765">
    <property type="entry name" value="Papain-like_cys_pep_sf"/>
</dbReference>
<dbReference type="GO" id="GO:0016807">
    <property type="term" value="F:cysteine-type carboxypeptidase activity"/>
    <property type="evidence" value="ECO:0007669"/>
    <property type="project" value="UniProtKB-EC"/>
</dbReference>
<dbReference type="PANTHER" id="PTHR12411">
    <property type="entry name" value="CYSTEINE PROTEASE FAMILY C1-RELATED"/>
    <property type="match status" value="1"/>
</dbReference>
<evidence type="ECO:0000256" key="10">
    <source>
        <dbReference type="ARBA" id="ARBA00023180"/>
    </source>
</evidence>
<dbReference type="AlphaFoldDB" id="A0AAW1P4K5"/>
<comment type="caution">
    <text evidence="13">The sequence shown here is derived from an EMBL/GenBank/DDBJ whole genome shotgun (WGS) entry which is preliminary data.</text>
</comment>
<keyword evidence="4" id="KW-0645">Protease</keyword>
<dbReference type="GO" id="GO:0006508">
    <property type="term" value="P:proteolysis"/>
    <property type="evidence" value="ECO:0007669"/>
    <property type="project" value="UniProtKB-KW"/>
</dbReference>
<dbReference type="InterPro" id="IPR025661">
    <property type="entry name" value="Pept_asp_AS"/>
</dbReference>
<evidence type="ECO:0000256" key="11">
    <source>
        <dbReference type="SAM" id="SignalP"/>
    </source>
</evidence>
<evidence type="ECO:0000256" key="6">
    <source>
        <dbReference type="ARBA" id="ARBA00022801"/>
    </source>
</evidence>
<dbReference type="Gene3D" id="3.90.70.10">
    <property type="entry name" value="Cysteine proteinases"/>
    <property type="match status" value="1"/>
</dbReference>
<keyword evidence="7" id="KW-0788">Thiol protease</keyword>
<evidence type="ECO:0000256" key="5">
    <source>
        <dbReference type="ARBA" id="ARBA00022729"/>
    </source>
</evidence>
<organism evidence="13 14">
    <name type="scientific">[Myrmecia] bisecta</name>
    <dbReference type="NCBI Taxonomy" id="41462"/>
    <lineage>
        <taxon>Eukaryota</taxon>
        <taxon>Viridiplantae</taxon>
        <taxon>Chlorophyta</taxon>
        <taxon>core chlorophytes</taxon>
        <taxon>Trebouxiophyceae</taxon>
        <taxon>Trebouxiales</taxon>
        <taxon>Trebouxiaceae</taxon>
        <taxon>Myrmecia</taxon>
    </lineage>
</organism>